<dbReference type="InterPro" id="IPR029058">
    <property type="entry name" value="AB_hydrolase_fold"/>
</dbReference>
<organism evidence="2 3">
    <name type="scientific">Pseudofulvibacter geojedonensis</name>
    <dbReference type="NCBI Taxonomy" id="1123758"/>
    <lineage>
        <taxon>Bacteria</taxon>
        <taxon>Pseudomonadati</taxon>
        <taxon>Bacteroidota</taxon>
        <taxon>Flavobacteriia</taxon>
        <taxon>Flavobacteriales</taxon>
        <taxon>Flavobacteriaceae</taxon>
        <taxon>Pseudofulvibacter</taxon>
    </lineage>
</organism>
<dbReference type="EMBL" id="JBHTJM010000005">
    <property type="protein sequence ID" value="MFD0963227.1"/>
    <property type="molecule type" value="Genomic_DNA"/>
</dbReference>
<evidence type="ECO:0000256" key="1">
    <source>
        <dbReference type="SAM" id="MobiDB-lite"/>
    </source>
</evidence>
<comment type="caution">
    <text evidence="2">The sequence shown here is derived from an EMBL/GenBank/DDBJ whole genome shotgun (WGS) entry which is preliminary data.</text>
</comment>
<reference evidence="3" key="1">
    <citation type="journal article" date="2019" name="Int. J. Syst. Evol. Microbiol.">
        <title>The Global Catalogue of Microorganisms (GCM) 10K type strain sequencing project: providing services to taxonomists for standard genome sequencing and annotation.</title>
        <authorList>
            <consortium name="The Broad Institute Genomics Platform"/>
            <consortium name="The Broad Institute Genome Sequencing Center for Infectious Disease"/>
            <person name="Wu L."/>
            <person name="Ma J."/>
        </authorList>
    </citation>
    <scope>NUCLEOTIDE SEQUENCE [LARGE SCALE GENOMIC DNA]</scope>
    <source>
        <strain evidence="3">CCUG 62114</strain>
    </source>
</reference>
<dbReference type="SUPFAM" id="SSF53474">
    <property type="entry name" value="alpha/beta-Hydrolases"/>
    <property type="match status" value="1"/>
</dbReference>
<dbReference type="Proteomes" id="UP001596997">
    <property type="component" value="Unassembled WGS sequence"/>
</dbReference>
<dbReference type="InterPro" id="IPR022385">
    <property type="entry name" value="Rhs_assc_core"/>
</dbReference>
<protein>
    <submittedName>
        <fullName evidence="2">RHS repeat-associated core domain-containing protein</fullName>
    </submittedName>
</protein>
<gene>
    <name evidence="2" type="ORF">ACFQ1O_04305</name>
</gene>
<name>A0ABW3I0V2_9FLAO</name>
<proteinExistence type="predicted"/>
<feature type="region of interest" description="Disordered" evidence="1">
    <location>
        <begin position="192"/>
        <end position="287"/>
    </location>
</feature>
<evidence type="ECO:0000313" key="2">
    <source>
        <dbReference type="EMBL" id="MFD0963227.1"/>
    </source>
</evidence>
<keyword evidence="3" id="KW-1185">Reference proteome</keyword>
<evidence type="ECO:0000313" key="3">
    <source>
        <dbReference type="Proteomes" id="UP001596997"/>
    </source>
</evidence>
<dbReference type="NCBIfam" id="TIGR03696">
    <property type="entry name" value="Rhs_assc_core"/>
    <property type="match status" value="1"/>
</dbReference>
<feature type="compositionally biased region" description="Low complexity" evidence="1">
    <location>
        <begin position="226"/>
        <end position="257"/>
    </location>
</feature>
<accession>A0ABW3I0V2</accession>
<dbReference type="Gene3D" id="2.180.10.10">
    <property type="entry name" value="RHS repeat-associated core"/>
    <property type="match status" value="1"/>
</dbReference>
<feature type="compositionally biased region" description="Polar residues" evidence="1">
    <location>
        <begin position="195"/>
        <end position="215"/>
    </location>
</feature>
<sequence>MITGRQHKYGYNGKEENQELGLEWMDFGARNYDAALGRWMNLDPQAETMPTYSPYNFAFNNPVYFVDPDGERPCPNGDCGGAVIAVFYHGGPFGGGKTTTADKAGGTGNIYNNAKSFAGVAGREFKGTIIAPGLTSASGTETGLDFIRNNYSDGDQVIIYGYSYGVDVAVDLAEELKELGIDVDLLVTVDGSDGPLQNTTVNTDIPDNVDTNLNVYQDEDSGTSNASPGVASGSTGASSSGPPGASSGSASGSSSGKSSGGSSGSSSPSSNSPGSNGGPNSAVNSEKTNVINKNITGKGVTHGNIQQKAQNIIQPLINTRINNYQ</sequence>
<feature type="compositionally biased region" description="Low complexity" evidence="1">
    <location>
        <begin position="264"/>
        <end position="285"/>
    </location>
</feature>
<dbReference type="RefSeq" id="WP_377713718.1">
    <property type="nucleotide sequence ID" value="NZ_JBHTJM010000005.1"/>
</dbReference>